<keyword evidence="2" id="KW-1185">Reference proteome</keyword>
<dbReference type="Proteomes" id="UP000821866">
    <property type="component" value="Chromosome 1"/>
</dbReference>
<dbReference type="AlphaFoldDB" id="A0A9J6FAQ1"/>
<reference evidence="1" key="2">
    <citation type="submission" date="2021-09" db="EMBL/GenBank/DDBJ databases">
        <authorList>
            <person name="Jia N."/>
            <person name="Wang J."/>
            <person name="Shi W."/>
            <person name="Du L."/>
            <person name="Sun Y."/>
            <person name="Zhan W."/>
            <person name="Jiang J."/>
            <person name="Wang Q."/>
            <person name="Zhang B."/>
            <person name="Ji P."/>
            <person name="Sakyi L.B."/>
            <person name="Cui X."/>
            <person name="Yuan T."/>
            <person name="Jiang B."/>
            <person name="Yang W."/>
            <person name="Lam T.T.-Y."/>
            <person name="Chang Q."/>
            <person name="Ding S."/>
            <person name="Wang X."/>
            <person name="Zhu J."/>
            <person name="Ruan X."/>
            <person name="Zhao L."/>
            <person name="Wei J."/>
            <person name="Que T."/>
            <person name="Du C."/>
            <person name="Cheng J."/>
            <person name="Dai P."/>
            <person name="Han X."/>
            <person name="Huang E."/>
            <person name="Gao Y."/>
            <person name="Liu J."/>
            <person name="Shao H."/>
            <person name="Ye R."/>
            <person name="Li L."/>
            <person name="Wei W."/>
            <person name="Wang X."/>
            <person name="Wang C."/>
            <person name="Huo Q."/>
            <person name="Li W."/>
            <person name="Guo W."/>
            <person name="Chen H."/>
            <person name="Chen S."/>
            <person name="Zhou L."/>
            <person name="Zhou L."/>
            <person name="Ni X."/>
            <person name="Tian J."/>
            <person name="Zhou Y."/>
            <person name="Sheng Y."/>
            <person name="Liu T."/>
            <person name="Pan Y."/>
            <person name="Xia L."/>
            <person name="Li J."/>
            <person name="Zhao F."/>
            <person name="Cao W."/>
        </authorList>
    </citation>
    <scope>NUCLEOTIDE SEQUENCE</scope>
    <source>
        <strain evidence="1">Rmic-2018</strain>
        <tissue evidence="1">Larvae</tissue>
    </source>
</reference>
<accession>A0A9J6FAQ1</accession>
<sequence>MVPFLSAALESILHSLLSRIVKREVLDAADTIAKLMKIDLSIPENAVNVAAFDVGFSAKNELCKNKLSRLAIMNFKKGCISFVKACAQKVVERSPLKYKLAVGAGCLDPVCALSLEAGPRRLTLALEVLSEHHWMTGLQAKRAHRSYVKVCSESSTRAQLANFDRKKQRLDTLWTNICSQNHKELQFFVKLLSCLSHGNAAVGRGFSVNKECLVKNFKEDSLVAQRVVHDAILVAGGIAQVDITDWMVKTIRSAYSVYGEQLQTKKRETYTLSGAVILPKAADFALQLVYDNFANSDGWLDHSCKRYDFIFRAVSGEITPSAWKRLKIGAPSSYQVTLVSALRMLVRAWEQATALTIANCYHHCGFSTEALQVVKPPVLEHSVTAPMLDVLEDVCFADYINVDSSAVVCSELTDDDKIC</sequence>
<name>A0A9J6FAQ1_RHIMP</name>
<evidence type="ECO:0000313" key="1">
    <source>
        <dbReference type="EMBL" id="KAH8042704.1"/>
    </source>
</evidence>
<dbReference type="EMBL" id="JABSTU010000001">
    <property type="protein sequence ID" value="KAH8042704.1"/>
    <property type="molecule type" value="Genomic_DNA"/>
</dbReference>
<comment type="caution">
    <text evidence="1">The sequence shown here is derived from an EMBL/GenBank/DDBJ whole genome shotgun (WGS) entry which is preliminary data.</text>
</comment>
<reference evidence="1" key="1">
    <citation type="journal article" date="2020" name="Cell">
        <title>Large-Scale Comparative Analyses of Tick Genomes Elucidate Their Genetic Diversity and Vector Capacities.</title>
        <authorList>
            <consortium name="Tick Genome and Microbiome Consortium (TIGMIC)"/>
            <person name="Jia N."/>
            <person name="Wang J."/>
            <person name="Shi W."/>
            <person name="Du L."/>
            <person name="Sun Y."/>
            <person name="Zhan W."/>
            <person name="Jiang J.F."/>
            <person name="Wang Q."/>
            <person name="Zhang B."/>
            <person name="Ji P."/>
            <person name="Bell-Sakyi L."/>
            <person name="Cui X.M."/>
            <person name="Yuan T.T."/>
            <person name="Jiang B.G."/>
            <person name="Yang W.F."/>
            <person name="Lam T.T."/>
            <person name="Chang Q.C."/>
            <person name="Ding S.J."/>
            <person name="Wang X.J."/>
            <person name="Zhu J.G."/>
            <person name="Ruan X.D."/>
            <person name="Zhao L."/>
            <person name="Wei J.T."/>
            <person name="Ye R.Z."/>
            <person name="Que T.C."/>
            <person name="Du C.H."/>
            <person name="Zhou Y.H."/>
            <person name="Cheng J.X."/>
            <person name="Dai P.F."/>
            <person name="Guo W.B."/>
            <person name="Han X.H."/>
            <person name="Huang E.J."/>
            <person name="Li L.F."/>
            <person name="Wei W."/>
            <person name="Gao Y.C."/>
            <person name="Liu J.Z."/>
            <person name="Shao H.Z."/>
            <person name="Wang X."/>
            <person name="Wang C.C."/>
            <person name="Yang T.C."/>
            <person name="Huo Q.B."/>
            <person name="Li W."/>
            <person name="Chen H.Y."/>
            <person name="Chen S.E."/>
            <person name="Zhou L.G."/>
            <person name="Ni X.B."/>
            <person name="Tian J.H."/>
            <person name="Sheng Y."/>
            <person name="Liu T."/>
            <person name="Pan Y.S."/>
            <person name="Xia L.Y."/>
            <person name="Li J."/>
            <person name="Zhao F."/>
            <person name="Cao W.C."/>
        </authorList>
    </citation>
    <scope>NUCLEOTIDE SEQUENCE</scope>
    <source>
        <strain evidence="1">Rmic-2018</strain>
    </source>
</reference>
<protein>
    <submittedName>
        <fullName evidence="1">Uncharacterized protein</fullName>
    </submittedName>
</protein>
<organism evidence="1 2">
    <name type="scientific">Rhipicephalus microplus</name>
    <name type="common">Cattle tick</name>
    <name type="synonym">Boophilus microplus</name>
    <dbReference type="NCBI Taxonomy" id="6941"/>
    <lineage>
        <taxon>Eukaryota</taxon>
        <taxon>Metazoa</taxon>
        <taxon>Ecdysozoa</taxon>
        <taxon>Arthropoda</taxon>
        <taxon>Chelicerata</taxon>
        <taxon>Arachnida</taxon>
        <taxon>Acari</taxon>
        <taxon>Parasitiformes</taxon>
        <taxon>Ixodida</taxon>
        <taxon>Ixodoidea</taxon>
        <taxon>Ixodidae</taxon>
        <taxon>Rhipicephalinae</taxon>
        <taxon>Rhipicephalus</taxon>
        <taxon>Boophilus</taxon>
    </lineage>
</organism>
<proteinExistence type="predicted"/>
<evidence type="ECO:0000313" key="2">
    <source>
        <dbReference type="Proteomes" id="UP000821866"/>
    </source>
</evidence>
<gene>
    <name evidence="1" type="ORF">HPB51_025536</name>
</gene>